<dbReference type="InterPro" id="IPR018878">
    <property type="entry name" value="ORF6C_dom"/>
</dbReference>
<sequence>MEVLRKGTNLVRKQLGQTLKVNGVKNIDGMQFHDIEGGFGEGKKAMLVKEIADIHNKEFKHINEAINKNKERFKNNIDIVDLKSVDLIDRDLLKELGFSNSSIANAKNIYLLSERGYAKLLKILEDDVAWEQYDKLVDGYFNMRSEVKKPTSAVDLLELQVKALKEVKNKVEKVDQKFDELPLFKVDAKSLSKLVNSKMTALLGGKKSTAYKTLNKKAFSDLYKQIHREFQVGSIDEIKRKDLDYAKEIVIDYKLPRALREEIESLNNQISFKEEC</sequence>
<dbReference type="Pfam" id="PF10543">
    <property type="entry name" value="ORF6N"/>
    <property type="match status" value="1"/>
</dbReference>
<keyword evidence="4" id="KW-1185">Reference proteome</keyword>
<accession>A0ABT9UXX8</accession>
<dbReference type="Proteomes" id="UP001228504">
    <property type="component" value="Unassembled WGS sequence"/>
</dbReference>
<name>A0ABT9UXX8_9FIRM</name>
<comment type="caution">
    <text evidence="3">The sequence shown here is derived from an EMBL/GenBank/DDBJ whole genome shotgun (WGS) entry which is preliminary data.</text>
</comment>
<evidence type="ECO:0000313" key="4">
    <source>
        <dbReference type="Proteomes" id="UP001228504"/>
    </source>
</evidence>
<reference evidence="3 4" key="1">
    <citation type="submission" date="2023-07" db="EMBL/GenBank/DDBJ databases">
        <title>Genomic Encyclopedia of Type Strains, Phase IV (KMG-IV): sequencing the most valuable type-strain genomes for metagenomic binning, comparative biology and taxonomic classification.</title>
        <authorList>
            <person name="Goeker M."/>
        </authorList>
    </citation>
    <scope>NUCLEOTIDE SEQUENCE [LARGE SCALE GENOMIC DNA]</scope>
    <source>
        <strain evidence="3 4">DSM 20694</strain>
    </source>
</reference>
<evidence type="ECO:0000313" key="3">
    <source>
        <dbReference type="EMBL" id="MDQ0151177.1"/>
    </source>
</evidence>
<dbReference type="Pfam" id="PF10552">
    <property type="entry name" value="ORF6C"/>
    <property type="match status" value="1"/>
</dbReference>
<dbReference type="EMBL" id="JAUSUF010000020">
    <property type="protein sequence ID" value="MDQ0151177.1"/>
    <property type="molecule type" value="Genomic_DNA"/>
</dbReference>
<proteinExistence type="predicted"/>
<feature type="domain" description="ORF6C" evidence="2">
    <location>
        <begin position="157"/>
        <end position="263"/>
    </location>
</feature>
<feature type="domain" description="KilA-N DNA-binding" evidence="1">
    <location>
        <begin position="42"/>
        <end position="123"/>
    </location>
</feature>
<gene>
    <name evidence="3" type="ORF">J2S18_003154</name>
</gene>
<organism evidence="3 4">
    <name type="scientific">Eubacterium multiforme</name>
    <dbReference type="NCBI Taxonomy" id="83339"/>
    <lineage>
        <taxon>Bacteria</taxon>
        <taxon>Bacillati</taxon>
        <taxon>Bacillota</taxon>
        <taxon>Clostridia</taxon>
        <taxon>Eubacteriales</taxon>
        <taxon>Eubacteriaceae</taxon>
        <taxon>Eubacterium</taxon>
    </lineage>
</organism>
<evidence type="ECO:0000259" key="1">
    <source>
        <dbReference type="Pfam" id="PF10543"/>
    </source>
</evidence>
<evidence type="ECO:0008006" key="5">
    <source>
        <dbReference type="Google" id="ProtNLM"/>
    </source>
</evidence>
<dbReference type="InterPro" id="IPR018873">
    <property type="entry name" value="KilA-N_DNA-bd_domain"/>
</dbReference>
<evidence type="ECO:0000259" key="2">
    <source>
        <dbReference type="Pfam" id="PF10552"/>
    </source>
</evidence>
<protein>
    <recommendedName>
        <fullName evidence="5">KilA-N DNA-binding domain-containing protein</fullName>
    </recommendedName>
</protein>
<dbReference type="RefSeq" id="WP_307488193.1">
    <property type="nucleotide sequence ID" value="NZ_JAUSUF010000020.1"/>
</dbReference>